<protein>
    <recommendedName>
        <fullName evidence="3">Reverse transcriptase domain-containing protein</fullName>
    </recommendedName>
</protein>
<name>A0A3P7Q506_DIBLA</name>
<keyword evidence="2" id="KW-1185">Reference proteome</keyword>
<dbReference type="Proteomes" id="UP000281553">
    <property type="component" value="Unassembled WGS sequence"/>
</dbReference>
<gene>
    <name evidence="1" type="ORF">DILT_LOCUS14666</name>
</gene>
<dbReference type="OrthoDB" id="6145148at2759"/>
<organism evidence="1 2">
    <name type="scientific">Dibothriocephalus latus</name>
    <name type="common">Fish tapeworm</name>
    <name type="synonym">Diphyllobothrium latum</name>
    <dbReference type="NCBI Taxonomy" id="60516"/>
    <lineage>
        <taxon>Eukaryota</taxon>
        <taxon>Metazoa</taxon>
        <taxon>Spiralia</taxon>
        <taxon>Lophotrochozoa</taxon>
        <taxon>Platyhelminthes</taxon>
        <taxon>Cestoda</taxon>
        <taxon>Eucestoda</taxon>
        <taxon>Diphyllobothriidea</taxon>
        <taxon>Diphyllobothriidae</taxon>
        <taxon>Dibothriocephalus</taxon>
    </lineage>
</organism>
<evidence type="ECO:0000313" key="2">
    <source>
        <dbReference type="Proteomes" id="UP000281553"/>
    </source>
</evidence>
<dbReference type="AlphaFoldDB" id="A0A3P7Q506"/>
<proteinExistence type="predicted"/>
<accession>A0A3P7Q506</accession>
<reference evidence="1 2" key="1">
    <citation type="submission" date="2018-11" db="EMBL/GenBank/DDBJ databases">
        <authorList>
            <consortium name="Pathogen Informatics"/>
        </authorList>
    </citation>
    <scope>NUCLEOTIDE SEQUENCE [LARGE SCALE GENOMIC DNA]</scope>
</reference>
<sequence length="125" mass="14224">MRGGRDNATLSQDSNYFCTLHSAPFQVDCDPVVSRASKRISHMRDAAFQTYLSILKSNLQLKIMDEALPDDWASGILIPVYKKGDKTRCTNYRGKSLIDFVAKIFVSVFLRRFQSVRDSSWPNQA</sequence>
<dbReference type="EMBL" id="UYRU01075293">
    <property type="protein sequence ID" value="VDN25676.1"/>
    <property type="molecule type" value="Genomic_DNA"/>
</dbReference>
<evidence type="ECO:0008006" key="3">
    <source>
        <dbReference type="Google" id="ProtNLM"/>
    </source>
</evidence>
<evidence type="ECO:0000313" key="1">
    <source>
        <dbReference type="EMBL" id="VDN25676.1"/>
    </source>
</evidence>